<gene>
    <name evidence="1" type="ORF">ACFQ1E_09780</name>
</gene>
<evidence type="ECO:0000313" key="2">
    <source>
        <dbReference type="Proteomes" id="UP001596977"/>
    </source>
</evidence>
<accession>A0ABW3HB06</accession>
<protein>
    <submittedName>
        <fullName evidence="1">DUF3297 family protein</fullName>
    </submittedName>
</protein>
<comment type="caution">
    <text evidence="1">The sequence shown here is derived from an EMBL/GenBank/DDBJ whole genome shotgun (WGS) entry which is preliminary data.</text>
</comment>
<organism evidence="1 2">
    <name type="scientific">Sphingomonas canadensis</name>
    <dbReference type="NCBI Taxonomy" id="1219257"/>
    <lineage>
        <taxon>Bacteria</taxon>
        <taxon>Pseudomonadati</taxon>
        <taxon>Pseudomonadota</taxon>
        <taxon>Alphaproteobacteria</taxon>
        <taxon>Sphingomonadales</taxon>
        <taxon>Sphingomonadaceae</taxon>
        <taxon>Sphingomonas</taxon>
    </lineage>
</organism>
<reference evidence="2" key="1">
    <citation type="journal article" date="2019" name="Int. J. Syst. Evol. Microbiol.">
        <title>The Global Catalogue of Microorganisms (GCM) 10K type strain sequencing project: providing services to taxonomists for standard genome sequencing and annotation.</title>
        <authorList>
            <consortium name="The Broad Institute Genomics Platform"/>
            <consortium name="The Broad Institute Genome Sequencing Center for Infectious Disease"/>
            <person name="Wu L."/>
            <person name="Ma J."/>
        </authorList>
    </citation>
    <scope>NUCLEOTIDE SEQUENCE [LARGE SCALE GENOMIC DNA]</scope>
    <source>
        <strain evidence="2">CCUG 62982</strain>
    </source>
</reference>
<dbReference type="EMBL" id="JBHTJG010000004">
    <property type="protein sequence ID" value="MFD0946627.1"/>
    <property type="molecule type" value="Genomic_DNA"/>
</dbReference>
<dbReference type="Proteomes" id="UP001596977">
    <property type="component" value="Unassembled WGS sequence"/>
</dbReference>
<dbReference type="RefSeq" id="WP_264944305.1">
    <property type="nucleotide sequence ID" value="NZ_JAPDRA010000004.1"/>
</dbReference>
<sequence length="97" mass="10660">MSDTPPDRLSVNPKSPFFDEPLLMRGVGIRFKGVQRRDVEEYCVSESWIKVQLGNKMDRKGNPLTIKLNGPVEAWFEAPAKDAEGEPGEAAAEGGAE</sequence>
<name>A0ABW3HB06_9SPHN</name>
<keyword evidence="2" id="KW-1185">Reference proteome</keyword>
<dbReference type="Pfam" id="PF11730">
    <property type="entry name" value="DUF3297"/>
    <property type="match status" value="1"/>
</dbReference>
<proteinExistence type="predicted"/>
<evidence type="ECO:0000313" key="1">
    <source>
        <dbReference type="EMBL" id="MFD0946627.1"/>
    </source>
</evidence>
<dbReference type="InterPro" id="IPR021724">
    <property type="entry name" value="DUF3297"/>
</dbReference>